<dbReference type="Pfam" id="PF00072">
    <property type="entry name" value="Response_reg"/>
    <property type="match status" value="1"/>
</dbReference>
<comment type="caution">
    <text evidence="12">The sequence shown here is derived from an EMBL/GenBank/DDBJ whole genome shotgun (WGS) entry which is preliminary data.</text>
</comment>
<keyword evidence="4" id="KW-0902">Two-component regulatory system</keyword>
<evidence type="ECO:0000256" key="1">
    <source>
        <dbReference type="ARBA" id="ARBA00004496"/>
    </source>
</evidence>
<evidence type="ECO:0000259" key="10">
    <source>
        <dbReference type="PROSITE" id="PS50110"/>
    </source>
</evidence>
<evidence type="ECO:0000256" key="3">
    <source>
        <dbReference type="ARBA" id="ARBA00022553"/>
    </source>
</evidence>
<dbReference type="Gene3D" id="1.10.10.10">
    <property type="entry name" value="Winged helix-like DNA-binding domain superfamily/Winged helix DNA-binding domain"/>
    <property type="match status" value="1"/>
</dbReference>
<evidence type="ECO:0000259" key="11">
    <source>
        <dbReference type="PROSITE" id="PS51755"/>
    </source>
</evidence>
<evidence type="ECO:0000313" key="12">
    <source>
        <dbReference type="EMBL" id="PXX44830.1"/>
    </source>
</evidence>
<evidence type="ECO:0000256" key="5">
    <source>
        <dbReference type="ARBA" id="ARBA00023015"/>
    </source>
</evidence>
<dbReference type="InterPro" id="IPR001867">
    <property type="entry name" value="OmpR/PhoB-type_DNA-bd"/>
</dbReference>
<feature type="domain" description="OmpR/PhoB-type" evidence="11">
    <location>
        <begin position="227"/>
        <end position="327"/>
    </location>
</feature>
<keyword evidence="5" id="KW-0805">Transcription regulation</keyword>
<dbReference type="Pfam" id="PF00486">
    <property type="entry name" value="Trans_reg_C"/>
    <property type="match status" value="1"/>
</dbReference>
<reference evidence="12 13" key="1">
    <citation type="submission" date="2018-05" db="EMBL/GenBank/DDBJ databases">
        <title>Genomic Encyclopedia of Type Strains, Phase IV (KMG-IV): sequencing the most valuable type-strain genomes for metagenomic binning, comparative biology and taxonomic classification.</title>
        <authorList>
            <person name="Goeker M."/>
        </authorList>
    </citation>
    <scope>NUCLEOTIDE SEQUENCE [LARGE SCALE GENOMIC DNA]</scope>
    <source>
        <strain evidence="12 13">DSM 19792</strain>
    </source>
</reference>
<keyword evidence="13" id="KW-1185">Reference proteome</keyword>
<gene>
    <name evidence="12" type="ORF">DFR42_10242</name>
</gene>
<dbReference type="Gene3D" id="3.40.50.2300">
    <property type="match status" value="1"/>
</dbReference>
<evidence type="ECO:0000256" key="2">
    <source>
        <dbReference type="ARBA" id="ARBA00022490"/>
    </source>
</evidence>
<dbReference type="AlphaFoldDB" id="A0A318JD12"/>
<dbReference type="FunFam" id="3.40.50.2300:FF:000001">
    <property type="entry name" value="DNA-binding response regulator PhoB"/>
    <property type="match status" value="1"/>
</dbReference>
<protein>
    <submittedName>
        <fullName evidence="12">Two-component system OmpR family response regulator</fullName>
    </submittedName>
</protein>
<evidence type="ECO:0000313" key="13">
    <source>
        <dbReference type="Proteomes" id="UP000247792"/>
    </source>
</evidence>
<dbReference type="Gene3D" id="6.10.250.690">
    <property type="match status" value="1"/>
</dbReference>
<keyword evidence="6 9" id="KW-0238">DNA-binding</keyword>
<evidence type="ECO:0000256" key="8">
    <source>
        <dbReference type="PROSITE-ProRule" id="PRU00169"/>
    </source>
</evidence>
<dbReference type="SMART" id="SM00448">
    <property type="entry name" value="REC"/>
    <property type="match status" value="1"/>
</dbReference>
<dbReference type="InterPro" id="IPR001789">
    <property type="entry name" value="Sig_transdc_resp-reg_receiver"/>
</dbReference>
<dbReference type="EMBL" id="QJKB01000002">
    <property type="protein sequence ID" value="PXX44830.1"/>
    <property type="molecule type" value="Genomic_DNA"/>
</dbReference>
<evidence type="ECO:0000256" key="7">
    <source>
        <dbReference type="ARBA" id="ARBA00023163"/>
    </source>
</evidence>
<evidence type="ECO:0000256" key="9">
    <source>
        <dbReference type="PROSITE-ProRule" id="PRU01091"/>
    </source>
</evidence>
<dbReference type="InterPro" id="IPR039420">
    <property type="entry name" value="WalR-like"/>
</dbReference>
<feature type="modified residue" description="4-aspartylphosphate" evidence="8">
    <location>
        <position position="148"/>
    </location>
</feature>
<dbReference type="GO" id="GO:0006355">
    <property type="term" value="P:regulation of DNA-templated transcription"/>
    <property type="evidence" value="ECO:0007669"/>
    <property type="project" value="InterPro"/>
</dbReference>
<dbReference type="InterPro" id="IPR036388">
    <property type="entry name" value="WH-like_DNA-bd_sf"/>
</dbReference>
<dbReference type="GO" id="GO:0032993">
    <property type="term" value="C:protein-DNA complex"/>
    <property type="evidence" value="ECO:0007669"/>
    <property type="project" value="TreeGrafter"/>
</dbReference>
<dbReference type="PANTHER" id="PTHR48111:SF4">
    <property type="entry name" value="DNA-BINDING DUAL TRANSCRIPTIONAL REGULATOR OMPR"/>
    <property type="match status" value="1"/>
</dbReference>
<accession>A0A318JD12</accession>
<evidence type="ECO:0000256" key="6">
    <source>
        <dbReference type="ARBA" id="ARBA00023125"/>
    </source>
</evidence>
<dbReference type="GO" id="GO:0005829">
    <property type="term" value="C:cytosol"/>
    <property type="evidence" value="ECO:0007669"/>
    <property type="project" value="TreeGrafter"/>
</dbReference>
<evidence type="ECO:0000256" key="4">
    <source>
        <dbReference type="ARBA" id="ARBA00023012"/>
    </source>
</evidence>
<dbReference type="FunFam" id="1.10.10.10:FF:000099">
    <property type="entry name" value="Two-component system response regulator TorR"/>
    <property type="match status" value="1"/>
</dbReference>
<dbReference type="PROSITE" id="PS51755">
    <property type="entry name" value="OMPR_PHOB"/>
    <property type="match status" value="1"/>
</dbReference>
<dbReference type="SUPFAM" id="SSF52172">
    <property type="entry name" value="CheY-like"/>
    <property type="match status" value="1"/>
</dbReference>
<dbReference type="CDD" id="cd00383">
    <property type="entry name" value="trans_reg_C"/>
    <property type="match status" value="1"/>
</dbReference>
<dbReference type="InterPro" id="IPR011006">
    <property type="entry name" value="CheY-like_superfamily"/>
</dbReference>
<name>A0A318JD12_9BURK</name>
<keyword evidence="2" id="KW-0963">Cytoplasm</keyword>
<feature type="DNA-binding region" description="OmpR/PhoB-type" evidence="9">
    <location>
        <begin position="227"/>
        <end position="327"/>
    </location>
</feature>
<comment type="subcellular location">
    <subcellularLocation>
        <location evidence="1">Cytoplasm</location>
    </subcellularLocation>
</comment>
<organism evidence="12 13">
    <name type="scientific">Undibacterium pigrum</name>
    <dbReference type="NCBI Taxonomy" id="401470"/>
    <lineage>
        <taxon>Bacteria</taxon>
        <taxon>Pseudomonadati</taxon>
        <taxon>Pseudomonadota</taxon>
        <taxon>Betaproteobacteria</taxon>
        <taxon>Burkholderiales</taxon>
        <taxon>Oxalobacteraceae</taxon>
        <taxon>Undibacterium</taxon>
    </lineage>
</organism>
<dbReference type="Proteomes" id="UP000247792">
    <property type="component" value="Unassembled WGS sequence"/>
</dbReference>
<dbReference type="GO" id="GO:0000156">
    <property type="term" value="F:phosphorelay response regulator activity"/>
    <property type="evidence" value="ECO:0007669"/>
    <property type="project" value="TreeGrafter"/>
</dbReference>
<dbReference type="InterPro" id="IPR016032">
    <property type="entry name" value="Sig_transdc_resp-reg_C-effctor"/>
</dbReference>
<dbReference type="GO" id="GO:0000976">
    <property type="term" value="F:transcription cis-regulatory region binding"/>
    <property type="evidence" value="ECO:0007669"/>
    <property type="project" value="TreeGrafter"/>
</dbReference>
<dbReference type="SMART" id="SM00862">
    <property type="entry name" value="Trans_reg_C"/>
    <property type="match status" value="1"/>
</dbReference>
<sequence>MSIQANGAGKHTDVIISGLACLPCFDIAVSDMFRILPHSCNDEMSLCSRIVSTCNTQDFAGMVCYLLFPLRFIITRRYKIGIFITETGLIMKNMDTPNKILIVDDDRDIRNLLADYLDNNGYSTVTAAEGNAMWAALQNNQVDLVVLDLNLPGDDGLTLCRNLRSKSTLPVIMLTARGEPLDRILGLEMGADDYLPKPFEPRELLARIRSVLRRTQNNVNPHTGEALQKLKFAGWTLDLTARHLISPDGMVVSLSGAEFRMLNIFLEHPNRVLNRDQLLNMTHGRDADPFDRSIDIQISRLRQKLREDARSPQIIKTVRNGGYVLAVTVAVEQDA</sequence>
<dbReference type="SUPFAM" id="SSF46894">
    <property type="entry name" value="C-terminal effector domain of the bipartite response regulators"/>
    <property type="match status" value="1"/>
</dbReference>
<proteinExistence type="predicted"/>
<feature type="domain" description="Response regulatory" evidence="10">
    <location>
        <begin position="99"/>
        <end position="212"/>
    </location>
</feature>
<dbReference type="PROSITE" id="PS50110">
    <property type="entry name" value="RESPONSE_REGULATORY"/>
    <property type="match status" value="1"/>
</dbReference>
<keyword evidence="7" id="KW-0804">Transcription</keyword>
<dbReference type="PANTHER" id="PTHR48111">
    <property type="entry name" value="REGULATOR OF RPOS"/>
    <property type="match status" value="1"/>
</dbReference>
<keyword evidence="3 8" id="KW-0597">Phosphoprotein</keyword>